<keyword evidence="1" id="KW-0812">Transmembrane</keyword>
<protein>
    <submittedName>
        <fullName evidence="2">Uncharacterized protein</fullName>
    </submittedName>
</protein>
<name>A0A816HJG1_ADIRI</name>
<evidence type="ECO:0000256" key="1">
    <source>
        <dbReference type="SAM" id="Phobius"/>
    </source>
</evidence>
<gene>
    <name evidence="2" type="ORF">XAT740_LOCUS62721</name>
</gene>
<organism evidence="2 3">
    <name type="scientific">Adineta ricciae</name>
    <name type="common">Rotifer</name>
    <dbReference type="NCBI Taxonomy" id="249248"/>
    <lineage>
        <taxon>Eukaryota</taxon>
        <taxon>Metazoa</taxon>
        <taxon>Spiralia</taxon>
        <taxon>Gnathifera</taxon>
        <taxon>Rotifera</taxon>
        <taxon>Eurotatoria</taxon>
        <taxon>Bdelloidea</taxon>
        <taxon>Adinetida</taxon>
        <taxon>Adinetidae</taxon>
        <taxon>Adineta</taxon>
    </lineage>
</organism>
<accession>A0A816HJG1</accession>
<keyword evidence="1" id="KW-1133">Transmembrane helix</keyword>
<evidence type="ECO:0000313" key="3">
    <source>
        <dbReference type="Proteomes" id="UP000663828"/>
    </source>
</evidence>
<sequence>KRKDCNGNKEECTKNKEKYEDKLASGYAIKTRIYVKCLIQAATANGASLGFSIAGGILGALIPLPGATVGFSILFGFIGYAIFRWGTGVAMNFFEKLFEDKYVSLSGGENELWCQCMV</sequence>
<keyword evidence="1" id="KW-0472">Membrane</keyword>
<dbReference type="AlphaFoldDB" id="A0A816HJG1"/>
<proteinExistence type="predicted"/>
<reference evidence="2" key="1">
    <citation type="submission" date="2021-02" db="EMBL/GenBank/DDBJ databases">
        <authorList>
            <person name="Nowell W R."/>
        </authorList>
    </citation>
    <scope>NUCLEOTIDE SEQUENCE</scope>
</reference>
<keyword evidence="3" id="KW-1185">Reference proteome</keyword>
<feature type="transmembrane region" description="Helical" evidence="1">
    <location>
        <begin position="37"/>
        <end position="58"/>
    </location>
</feature>
<evidence type="ECO:0000313" key="2">
    <source>
        <dbReference type="EMBL" id="CAF1688151.1"/>
    </source>
</evidence>
<feature type="transmembrane region" description="Helical" evidence="1">
    <location>
        <begin position="64"/>
        <end position="83"/>
    </location>
</feature>
<dbReference type="Proteomes" id="UP000663828">
    <property type="component" value="Unassembled WGS sequence"/>
</dbReference>
<comment type="caution">
    <text evidence="2">The sequence shown here is derived from an EMBL/GenBank/DDBJ whole genome shotgun (WGS) entry which is preliminary data.</text>
</comment>
<dbReference type="EMBL" id="CAJNOR010018087">
    <property type="protein sequence ID" value="CAF1688151.1"/>
    <property type="molecule type" value="Genomic_DNA"/>
</dbReference>
<feature type="non-terminal residue" evidence="2">
    <location>
        <position position="1"/>
    </location>
</feature>